<evidence type="ECO:0000256" key="2">
    <source>
        <dbReference type="ARBA" id="ARBA00034247"/>
    </source>
</evidence>
<evidence type="ECO:0000259" key="4">
    <source>
        <dbReference type="PROSITE" id="PS50887"/>
    </source>
</evidence>
<feature type="transmembrane region" description="Helical" evidence="3">
    <location>
        <begin position="93"/>
        <end position="122"/>
    </location>
</feature>
<dbReference type="SUPFAM" id="SSF55073">
    <property type="entry name" value="Nucleotide cyclase"/>
    <property type="match status" value="1"/>
</dbReference>
<dbReference type="EMBL" id="JAYDCJ010000003">
    <property type="protein sequence ID" value="MEA1080013.1"/>
    <property type="molecule type" value="Genomic_DNA"/>
</dbReference>
<keyword evidence="5" id="KW-0548">Nucleotidyltransferase</keyword>
<dbReference type="NCBIfam" id="TIGR00254">
    <property type="entry name" value="GGDEF"/>
    <property type="match status" value="1"/>
</dbReference>
<organism evidence="5 6">
    <name type="scientific">Marinobacter qingdaonensis</name>
    <dbReference type="NCBI Taxonomy" id="3108486"/>
    <lineage>
        <taxon>Bacteria</taxon>
        <taxon>Pseudomonadati</taxon>
        <taxon>Pseudomonadota</taxon>
        <taxon>Gammaproteobacteria</taxon>
        <taxon>Pseudomonadales</taxon>
        <taxon>Marinobacteraceae</taxon>
        <taxon>Marinobacter</taxon>
    </lineage>
</organism>
<dbReference type="Proteomes" id="UP001305746">
    <property type="component" value="Unassembled WGS sequence"/>
</dbReference>
<feature type="transmembrane region" description="Helical" evidence="3">
    <location>
        <begin position="12"/>
        <end position="33"/>
    </location>
</feature>
<reference evidence="5 6" key="1">
    <citation type="submission" date="2023-12" db="EMBL/GenBank/DDBJ databases">
        <title>Marinobacter qingdaonensis sp. nov., isolated from the intertidal sediment of Qingdao, PR China.</title>
        <authorList>
            <person name="Li Y."/>
        </authorList>
    </citation>
    <scope>NUCLEOTIDE SEQUENCE [LARGE SCALE GENOMIC DNA]</scope>
    <source>
        <strain evidence="5 6">ASW11-75</strain>
    </source>
</reference>
<proteinExistence type="predicted"/>
<feature type="transmembrane region" description="Helical" evidence="3">
    <location>
        <begin position="39"/>
        <end position="60"/>
    </location>
</feature>
<comment type="caution">
    <text evidence="5">The sequence shown here is derived from an EMBL/GenBank/DDBJ whole genome shotgun (WGS) entry which is preliminary data.</text>
</comment>
<dbReference type="PROSITE" id="PS50887">
    <property type="entry name" value="GGDEF"/>
    <property type="match status" value="1"/>
</dbReference>
<feature type="transmembrane region" description="Helical" evidence="3">
    <location>
        <begin position="134"/>
        <end position="153"/>
    </location>
</feature>
<keyword evidence="3" id="KW-1133">Transmembrane helix</keyword>
<comment type="catalytic activity">
    <reaction evidence="2">
        <text>2 GTP = 3',3'-c-di-GMP + 2 diphosphate</text>
        <dbReference type="Rhea" id="RHEA:24898"/>
        <dbReference type="ChEBI" id="CHEBI:33019"/>
        <dbReference type="ChEBI" id="CHEBI:37565"/>
        <dbReference type="ChEBI" id="CHEBI:58805"/>
        <dbReference type="EC" id="2.7.7.65"/>
    </reaction>
</comment>
<dbReference type="PANTHER" id="PTHR45138">
    <property type="entry name" value="REGULATORY COMPONENTS OF SENSORY TRANSDUCTION SYSTEM"/>
    <property type="match status" value="1"/>
</dbReference>
<evidence type="ECO:0000256" key="3">
    <source>
        <dbReference type="SAM" id="Phobius"/>
    </source>
</evidence>
<sequence length="342" mass="37279">MFYRLRTDFRLSIITLLGACAILGVAPFAVFRFMQGEVLAGLADSVIVLCVCVSVLHAWLTGRTERSGLFMAVTTSLSAVVITRIVGEPGLLWLFPCLVTSFFLTGPRVATVVNLAAILALAVQTEIFASGVHLWSFIATSLVVSACAYVFAFRNQSQRERLEHLATIDPLTGVANRRSMDQELDRAVANAERSRTPCAIALLDIDHFKRINDEYGHSAGDEVLVDLVALIEQHTRRTDQLFRYGGEEFVLLLPGTEGAGLETVLANLQFLLRKHLKLRDNAITVSFGVAQFQPGESVDGWLERADAALYEAKASGRDRIIFADLGQGQSGTTASPAAYSLT</sequence>
<dbReference type="InterPro" id="IPR050469">
    <property type="entry name" value="Diguanylate_Cyclase"/>
</dbReference>
<gene>
    <name evidence="5" type="ORF">U5822_05000</name>
</gene>
<accession>A0ABU5NW18</accession>
<dbReference type="EC" id="2.7.7.65" evidence="1"/>
<dbReference type="PANTHER" id="PTHR45138:SF9">
    <property type="entry name" value="DIGUANYLATE CYCLASE DGCM-RELATED"/>
    <property type="match status" value="1"/>
</dbReference>
<evidence type="ECO:0000313" key="6">
    <source>
        <dbReference type="Proteomes" id="UP001305746"/>
    </source>
</evidence>
<feature type="transmembrane region" description="Helical" evidence="3">
    <location>
        <begin position="67"/>
        <end position="87"/>
    </location>
</feature>
<protein>
    <recommendedName>
        <fullName evidence="1">diguanylate cyclase</fullName>
        <ecNumber evidence="1">2.7.7.65</ecNumber>
    </recommendedName>
</protein>
<keyword evidence="3" id="KW-0812">Transmembrane</keyword>
<dbReference type="Gene3D" id="3.30.70.270">
    <property type="match status" value="1"/>
</dbReference>
<evidence type="ECO:0000313" key="5">
    <source>
        <dbReference type="EMBL" id="MEA1080013.1"/>
    </source>
</evidence>
<keyword evidence="3" id="KW-0472">Membrane</keyword>
<dbReference type="InterPro" id="IPR000160">
    <property type="entry name" value="GGDEF_dom"/>
</dbReference>
<dbReference type="CDD" id="cd01949">
    <property type="entry name" value="GGDEF"/>
    <property type="match status" value="1"/>
</dbReference>
<dbReference type="InterPro" id="IPR029787">
    <property type="entry name" value="Nucleotide_cyclase"/>
</dbReference>
<keyword evidence="5" id="KW-0808">Transferase</keyword>
<dbReference type="SMART" id="SM00267">
    <property type="entry name" value="GGDEF"/>
    <property type="match status" value="1"/>
</dbReference>
<evidence type="ECO:0000256" key="1">
    <source>
        <dbReference type="ARBA" id="ARBA00012528"/>
    </source>
</evidence>
<keyword evidence="6" id="KW-1185">Reference proteome</keyword>
<dbReference type="GO" id="GO:0052621">
    <property type="term" value="F:diguanylate cyclase activity"/>
    <property type="evidence" value="ECO:0007669"/>
    <property type="project" value="UniProtKB-EC"/>
</dbReference>
<dbReference type="InterPro" id="IPR043128">
    <property type="entry name" value="Rev_trsase/Diguanyl_cyclase"/>
</dbReference>
<dbReference type="RefSeq" id="WP_322854528.1">
    <property type="nucleotide sequence ID" value="NZ_JAYDCJ010000003.1"/>
</dbReference>
<dbReference type="Pfam" id="PF00990">
    <property type="entry name" value="GGDEF"/>
    <property type="match status" value="1"/>
</dbReference>
<feature type="domain" description="GGDEF" evidence="4">
    <location>
        <begin position="196"/>
        <end position="325"/>
    </location>
</feature>
<name>A0ABU5NW18_9GAMM</name>